<dbReference type="GO" id="GO:0005634">
    <property type="term" value="C:nucleus"/>
    <property type="evidence" value="ECO:0007669"/>
    <property type="project" value="TreeGrafter"/>
</dbReference>
<dbReference type="SMART" id="SM00335">
    <property type="entry name" value="ANX"/>
    <property type="match status" value="2"/>
</dbReference>
<dbReference type="EMBL" id="JWZT01001076">
    <property type="protein sequence ID" value="KII72884.1"/>
    <property type="molecule type" value="Genomic_DNA"/>
</dbReference>
<evidence type="ECO:0000256" key="1">
    <source>
        <dbReference type="ARBA" id="ARBA00007831"/>
    </source>
</evidence>
<dbReference type="PANTHER" id="PTHR10502:SF102">
    <property type="entry name" value="ANNEXIN B11"/>
    <property type="match status" value="1"/>
</dbReference>
<dbReference type="Pfam" id="PF00191">
    <property type="entry name" value="Annexin"/>
    <property type="match status" value="1"/>
</dbReference>
<comment type="similarity">
    <text evidence="1">Belongs to the annexin family.</text>
</comment>
<keyword evidence="5" id="KW-1185">Reference proteome</keyword>
<dbReference type="PANTHER" id="PTHR10502">
    <property type="entry name" value="ANNEXIN"/>
    <property type="match status" value="1"/>
</dbReference>
<reference evidence="4 5" key="1">
    <citation type="journal article" date="2014" name="Genome Biol. Evol.">
        <title>The genome of the myxosporean Thelohanellus kitauei shows adaptations to nutrient acquisition within its fish host.</title>
        <authorList>
            <person name="Yang Y."/>
            <person name="Xiong J."/>
            <person name="Zhou Z."/>
            <person name="Huo F."/>
            <person name="Miao W."/>
            <person name="Ran C."/>
            <person name="Liu Y."/>
            <person name="Zhang J."/>
            <person name="Feng J."/>
            <person name="Wang M."/>
            <person name="Wang M."/>
            <person name="Wang L."/>
            <person name="Yao B."/>
        </authorList>
    </citation>
    <scope>NUCLEOTIDE SEQUENCE [LARGE SCALE GENOMIC DNA]</scope>
    <source>
        <strain evidence="4">Wuqing</strain>
    </source>
</reference>
<proteinExistence type="inferred from homology"/>
<keyword evidence="3" id="KW-0041">Annexin</keyword>
<evidence type="ECO:0000313" key="5">
    <source>
        <dbReference type="Proteomes" id="UP000031668"/>
    </source>
</evidence>
<dbReference type="InterPro" id="IPR037104">
    <property type="entry name" value="Annexin_sf"/>
</dbReference>
<dbReference type="GO" id="GO:0005886">
    <property type="term" value="C:plasma membrane"/>
    <property type="evidence" value="ECO:0007669"/>
    <property type="project" value="TreeGrafter"/>
</dbReference>
<dbReference type="GO" id="GO:0005509">
    <property type="term" value="F:calcium ion binding"/>
    <property type="evidence" value="ECO:0007669"/>
    <property type="project" value="InterPro"/>
</dbReference>
<evidence type="ECO:0000256" key="2">
    <source>
        <dbReference type="ARBA" id="ARBA00022737"/>
    </source>
</evidence>
<organism evidence="4 5">
    <name type="scientific">Thelohanellus kitauei</name>
    <name type="common">Myxosporean</name>
    <dbReference type="NCBI Taxonomy" id="669202"/>
    <lineage>
        <taxon>Eukaryota</taxon>
        <taxon>Metazoa</taxon>
        <taxon>Cnidaria</taxon>
        <taxon>Myxozoa</taxon>
        <taxon>Myxosporea</taxon>
        <taxon>Bivalvulida</taxon>
        <taxon>Platysporina</taxon>
        <taxon>Myxobolidae</taxon>
        <taxon>Thelohanellus</taxon>
    </lineage>
</organism>
<evidence type="ECO:0000313" key="4">
    <source>
        <dbReference type="EMBL" id="KII72884.1"/>
    </source>
</evidence>
<dbReference type="Proteomes" id="UP000031668">
    <property type="component" value="Unassembled WGS sequence"/>
</dbReference>
<dbReference type="OrthoDB" id="37886at2759"/>
<dbReference type="Gene3D" id="1.10.220.10">
    <property type="entry name" value="Annexin"/>
    <property type="match status" value="1"/>
</dbReference>
<gene>
    <name evidence="4" type="ORF">RF11_12350</name>
</gene>
<sequence length="357" mass="42105">MATYASRWSSIDQLVQYENPLEYYNEFEQHPSVARGAPSLKVMSYYHVNTDISSLYNSNFWSFVCLCVRRPGKYRRILTERLLSDPSSVWYSIIKPHLLNITKETRLEYITLNALVRSGAELDAFFLYQAYYRDEKASLFRSCYLDTLREILCTRSYGQILEIRQVYFEIYGMELSECVCSKVKGSLKTFFGNIINMPRCKDGSLGNVDIRLFIDMSIYRQNKDQFIEMFSRLSFMDIRKLCKVFQKRYEKPLDSIFTGLRQSKLRKCAKTMCNYSSDHIGYFAKRLKEYILNDDEFGIIRIIIGRCEIDLHDILLVFKEKYSHLHMKSISKVFSNHLDVYYHIVLPLCGLSYDDSI</sequence>
<dbReference type="SUPFAM" id="SSF47874">
    <property type="entry name" value="Annexin"/>
    <property type="match status" value="1"/>
</dbReference>
<dbReference type="GO" id="GO:0005737">
    <property type="term" value="C:cytoplasm"/>
    <property type="evidence" value="ECO:0007669"/>
    <property type="project" value="TreeGrafter"/>
</dbReference>
<dbReference type="AlphaFoldDB" id="A0A0C2J4X2"/>
<evidence type="ECO:0000256" key="3">
    <source>
        <dbReference type="ARBA" id="ARBA00023216"/>
    </source>
</evidence>
<keyword evidence="2" id="KW-0677">Repeat</keyword>
<protein>
    <submittedName>
        <fullName evidence="4">Annexin A1</fullName>
    </submittedName>
</protein>
<dbReference type="GO" id="GO:0012506">
    <property type="term" value="C:vesicle membrane"/>
    <property type="evidence" value="ECO:0007669"/>
    <property type="project" value="TreeGrafter"/>
</dbReference>
<accession>A0A0C2J4X2</accession>
<dbReference type="GO" id="GO:0005544">
    <property type="term" value="F:calcium-dependent phospholipid binding"/>
    <property type="evidence" value="ECO:0007669"/>
    <property type="project" value="InterPro"/>
</dbReference>
<dbReference type="GO" id="GO:0001786">
    <property type="term" value="F:phosphatidylserine binding"/>
    <property type="evidence" value="ECO:0007669"/>
    <property type="project" value="TreeGrafter"/>
</dbReference>
<comment type="caution">
    <text evidence="4">The sequence shown here is derived from an EMBL/GenBank/DDBJ whole genome shotgun (WGS) entry which is preliminary data.</text>
</comment>
<dbReference type="InterPro" id="IPR018502">
    <property type="entry name" value="Annexin_repeat"/>
</dbReference>
<name>A0A0C2J4X2_THEKT</name>